<comment type="similarity">
    <text evidence="1">Belongs to the peptidase U62 family.</text>
</comment>
<comment type="caution">
    <text evidence="4">The sequence shown here is derived from an EMBL/GenBank/DDBJ whole genome shotgun (WGS) entry which is preliminary data.</text>
</comment>
<dbReference type="PANTHER" id="PTHR30624:SF4">
    <property type="entry name" value="METALLOPROTEASE TLDD"/>
    <property type="match status" value="1"/>
</dbReference>
<dbReference type="EMBL" id="LAZR01051821">
    <property type="protein sequence ID" value="KKK84341.1"/>
    <property type="molecule type" value="Genomic_DNA"/>
</dbReference>
<dbReference type="GO" id="GO:0005829">
    <property type="term" value="C:cytosol"/>
    <property type="evidence" value="ECO:0007669"/>
    <property type="project" value="TreeGrafter"/>
</dbReference>
<dbReference type="InterPro" id="IPR045569">
    <property type="entry name" value="Metalloprtase-TldD/E_C"/>
</dbReference>
<dbReference type="GO" id="GO:0006508">
    <property type="term" value="P:proteolysis"/>
    <property type="evidence" value="ECO:0007669"/>
    <property type="project" value="InterPro"/>
</dbReference>
<dbReference type="Pfam" id="PF19289">
    <property type="entry name" value="PmbA_TldD_3rd"/>
    <property type="match status" value="1"/>
</dbReference>
<protein>
    <recommendedName>
        <fullName evidence="5">Peptidase C69</fullName>
    </recommendedName>
</protein>
<gene>
    <name evidence="4" type="ORF">LCGC14_2784340</name>
</gene>
<feature type="non-terminal residue" evidence="4">
    <location>
        <position position="1"/>
    </location>
</feature>
<feature type="domain" description="Metalloprotease TldD/E C-terminal" evidence="2">
    <location>
        <begin position="108"/>
        <end position="339"/>
    </location>
</feature>
<dbReference type="Gene3D" id="3.30.2290.10">
    <property type="entry name" value="PmbA/TldD superfamily"/>
    <property type="match status" value="1"/>
</dbReference>
<sequence length="343" mass="35714">KLALIKGADRAARAEGSALRQVRVIYRDLVQNVQMATSEGVLAEDTRVHTVGIVQAVAEGDGVVQTGSESVGGLRGFDIFDDEPLNEAARKAAGLAVKLLGARRAPGGRMPVVISSHAGGTMIHEAIGHGLEGDLAGQGLSRFSGKVGEQVASPLVTVVDDATLPGKRGSYGFDDEAVPSGRTVLVREGVLRAFMHDRLSAARTGMPLTGNGRRESYLQMPIPRMSNTLIVPGKDDPQKILSATAEGLFVRKMGGGQVNTVNGDFVFDVMEGYLIKDGILGELVRGATLTGNGPEVLMAIDMVGSDLGFSIGTCGKDSQGVPVSDAMPTLRIPCLVVGGALSK</sequence>
<reference evidence="4" key="1">
    <citation type="journal article" date="2015" name="Nature">
        <title>Complex archaea that bridge the gap between prokaryotes and eukaryotes.</title>
        <authorList>
            <person name="Spang A."/>
            <person name="Saw J.H."/>
            <person name="Jorgensen S.L."/>
            <person name="Zaremba-Niedzwiedzka K."/>
            <person name="Martijn J."/>
            <person name="Lind A.E."/>
            <person name="van Eijk R."/>
            <person name="Schleper C."/>
            <person name="Guy L."/>
            <person name="Ettema T.J."/>
        </authorList>
    </citation>
    <scope>NUCLEOTIDE SEQUENCE</scope>
</reference>
<dbReference type="InterPro" id="IPR035068">
    <property type="entry name" value="TldD/PmbA_N"/>
</dbReference>
<evidence type="ECO:0000256" key="1">
    <source>
        <dbReference type="ARBA" id="ARBA00005836"/>
    </source>
</evidence>
<dbReference type="GO" id="GO:0008237">
    <property type="term" value="F:metallopeptidase activity"/>
    <property type="evidence" value="ECO:0007669"/>
    <property type="project" value="InterPro"/>
</dbReference>
<name>A0A0F9BIU6_9ZZZZ</name>
<proteinExistence type="inferred from homology"/>
<dbReference type="InterPro" id="IPR051463">
    <property type="entry name" value="Peptidase_U62_metallo"/>
</dbReference>
<dbReference type="PANTHER" id="PTHR30624">
    <property type="entry name" value="UNCHARACTERIZED PROTEIN TLDD AND PMBA"/>
    <property type="match status" value="1"/>
</dbReference>
<dbReference type="AlphaFoldDB" id="A0A0F9BIU6"/>
<evidence type="ECO:0008006" key="5">
    <source>
        <dbReference type="Google" id="ProtNLM"/>
    </source>
</evidence>
<evidence type="ECO:0000259" key="3">
    <source>
        <dbReference type="Pfam" id="PF19290"/>
    </source>
</evidence>
<evidence type="ECO:0000259" key="2">
    <source>
        <dbReference type="Pfam" id="PF19289"/>
    </source>
</evidence>
<feature type="domain" description="Metalloprotease TldD/E central" evidence="3">
    <location>
        <begin position="1"/>
        <end position="100"/>
    </location>
</feature>
<dbReference type="InterPro" id="IPR045570">
    <property type="entry name" value="Metalloprtase-TldD/E_cen_dom"/>
</dbReference>
<dbReference type="InterPro" id="IPR036059">
    <property type="entry name" value="TldD/PmbA_sf"/>
</dbReference>
<accession>A0A0F9BIU6</accession>
<dbReference type="Pfam" id="PF19290">
    <property type="entry name" value="PmbA_TldD_2nd"/>
    <property type="match status" value="1"/>
</dbReference>
<organism evidence="4">
    <name type="scientific">marine sediment metagenome</name>
    <dbReference type="NCBI Taxonomy" id="412755"/>
    <lineage>
        <taxon>unclassified sequences</taxon>
        <taxon>metagenomes</taxon>
        <taxon>ecological metagenomes</taxon>
    </lineage>
</organism>
<evidence type="ECO:0000313" key="4">
    <source>
        <dbReference type="EMBL" id="KKK84341.1"/>
    </source>
</evidence>
<dbReference type="SUPFAM" id="SSF111283">
    <property type="entry name" value="Putative modulator of DNA gyrase, PmbA/TldD"/>
    <property type="match status" value="1"/>
</dbReference>